<gene>
    <name evidence="7" type="ORF">CCASEI_04410</name>
</gene>
<evidence type="ECO:0000256" key="5">
    <source>
        <dbReference type="ARBA" id="ARBA00037974"/>
    </source>
</evidence>
<dbReference type="PANTHER" id="PTHR43525:SF2">
    <property type="entry name" value="CYSTATHIONINE BETA-LYASE-RELATED"/>
    <property type="match status" value="1"/>
</dbReference>
<dbReference type="InterPro" id="IPR015424">
    <property type="entry name" value="PyrdxlP-dep_Trfase"/>
</dbReference>
<name>A0ABN4CBJ9_9CORY</name>
<dbReference type="SUPFAM" id="SSF53383">
    <property type="entry name" value="PLP-dependent transferases"/>
    <property type="match status" value="1"/>
</dbReference>
<evidence type="ECO:0000256" key="2">
    <source>
        <dbReference type="ARBA" id="ARBA00012224"/>
    </source>
</evidence>
<dbReference type="Gene3D" id="3.40.640.10">
    <property type="entry name" value="Type I PLP-dependent aspartate aminotransferase-like (Major domain)"/>
    <property type="match status" value="1"/>
</dbReference>
<evidence type="ECO:0000313" key="7">
    <source>
        <dbReference type="EMBL" id="AHI19460.1"/>
    </source>
</evidence>
<dbReference type="PANTHER" id="PTHR43525">
    <property type="entry name" value="PROTEIN MALY"/>
    <property type="match status" value="1"/>
</dbReference>
<evidence type="ECO:0000256" key="1">
    <source>
        <dbReference type="ARBA" id="ARBA00001933"/>
    </source>
</evidence>
<dbReference type="InterPro" id="IPR004839">
    <property type="entry name" value="Aminotransferase_I/II_large"/>
</dbReference>
<proteinExistence type="inferred from homology"/>
<dbReference type="Pfam" id="PF00155">
    <property type="entry name" value="Aminotran_1_2"/>
    <property type="match status" value="1"/>
</dbReference>
<dbReference type="EMBL" id="CP004350">
    <property type="protein sequence ID" value="AHI19460.1"/>
    <property type="molecule type" value="Genomic_DNA"/>
</dbReference>
<comment type="cofactor">
    <cofactor evidence="1">
        <name>pyridoxal 5'-phosphate</name>
        <dbReference type="ChEBI" id="CHEBI:597326"/>
    </cofactor>
</comment>
<keyword evidence="3" id="KW-0663">Pyridoxal phosphate</keyword>
<dbReference type="InterPro" id="IPR015422">
    <property type="entry name" value="PyrdxlP-dep_Trfase_small"/>
</dbReference>
<accession>A0ABN4CBJ9</accession>
<evidence type="ECO:0000256" key="4">
    <source>
        <dbReference type="ARBA" id="ARBA00023239"/>
    </source>
</evidence>
<keyword evidence="8" id="KW-1185">Reference proteome</keyword>
<evidence type="ECO:0000256" key="3">
    <source>
        <dbReference type="ARBA" id="ARBA00022898"/>
    </source>
</evidence>
<protein>
    <recommendedName>
        <fullName evidence="2">cysteine-S-conjugate beta-lyase</fullName>
        <ecNumber evidence="2">4.4.1.13</ecNumber>
    </recommendedName>
</protein>
<sequence length="390" mass="43264">MKFPTQDELRARFTRKWTQFEPDVLPLFIAESDFPTAPAVKKVILDYTERECFGYSPAANAVGLGEAVADFHDARYGWRPDAKKVFWIGDVVRGLLLGIQYFTRPDSPVVVPLPAYPPFLELPETAGRERIDVGISPANGDLKEGEKPRLDLEAIEKAFAEGAGSILLANPFNPLGYVFDEEHLSELVALADKYDARILSDEIHAPLVYEGQHISIAGLSETAARVTMTVTATSKAWNFAGLKCAQIIFSNDKDVEIWNSLPHVAQDGVGTLGIIAAEAAYRDGISHLEEEVDYLRETRDWLVEELPKRIPGLITSRPDSTYLMWLDFRNTAIGDKEYPAAWLIQHARVAFNEGLTFGDIGAGQARLNFATSREILEEAIDRVATAIEKA</sequence>
<evidence type="ECO:0000313" key="8">
    <source>
        <dbReference type="Proteomes" id="UP000019226"/>
    </source>
</evidence>
<dbReference type="Gene3D" id="3.90.1150.10">
    <property type="entry name" value="Aspartate Aminotransferase, domain 1"/>
    <property type="match status" value="1"/>
</dbReference>
<reference evidence="8" key="1">
    <citation type="submission" date="2013-02" db="EMBL/GenBank/DDBJ databases">
        <title>The complete genome sequence of Corynebacterium casei LMG S-19264 (=DSM 44701).</title>
        <authorList>
            <person name="Ruckert C."/>
            <person name="Albersmeier A."/>
            <person name="Kalinowski J."/>
        </authorList>
    </citation>
    <scope>NUCLEOTIDE SEQUENCE [LARGE SCALE GENOMIC DNA]</scope>
    <source>
        <strain evidence="8">LMG S-19264</strain>
    </source>
</reference>
<dbReference type="InterPro" id="IPR015421">
    <property type="entry name" value="PyrdxlP-dep_Trfase_major"/>
</dbReference>
<comment type="similarity">
    <text evidence="5">Belongs to the class-II pyridoxal-phosphate-dependent aminotransferase family. MalY/PatB cystathionine beta-lyase subfamily.</text>
</comment>
<dbReference type="EC" id="4.4.1.13" evidence="2"/>
<keyword evidence="4" id="KW-0456">Lyase</keyword>
<organism evidence="7 8">
    <name type="scientific">Corynebacterium casei LMG S-19264</name>
    <dbReference type="NCBI Taxonomy" id="1285583"/>
    <lineage>
        <taxon>Bacteria</taxon>
        <taxon>Bacillati</taxon>
        <taxon>Actinomycetota</taxon>
        <taxon>Actinomycetes</taxon>
        <taxon>Mycobacteriales</taxon>
        <taxon>Corynebacteriaceae</taxon>
        <taxon>Corynebacterium</taxon>
    </lineage>
</organism>
<evidence type="ECO:0000259" key="6">
    <source>
        <dbReference type="Pfam" id="PF00155"/>
    </source>
</evidence>
<dbReference type="CDD" id="cd00609">
    <property type="entry name" value="AAT_like"/>
    <property type="match status" value="1"/>
</dbReference>
<dbReference type="Proteomes" id="UP000019226">
    <property type="component" value="Chromosome"/>
</dbReference>
<feature type="domain" description="Aminotransferase class I/classII large" evidence="6">
    <location>
        <begin position="24"/>
        <end position="383"/>
    </location>
</feature>
<dbReference type="InterPro" id="IPR051798">
    <property type="entry name" value="Class-II_PLP-Dep_Aminotrans"/>
</dbReference>
<dbReference type="RefSeq" id="WP_006821385.1">
    <property type="nucleotide sequence ID" value="NZ_CP004350.1"/>
</dbReference>
<dbReference type="GeneID" id="82877053"/>